<dbReference type="PANTHER" id="PTHR41259:SF1">
    <property type="entry name" value="DOUBLE-STRAND BREAK REPAIR RAD50 ATPASE, PUTATIVE-RELATED"/>
    <property type="match status" value="1"/>
</dbReference>
<evidence type="ECO:0000259" key="2">
    <source>
        <dbReference type="Pfam" id="PF13514"/>
    </source>
</evidence>
<dbReference type="STRING" id="1797.RMCT_1383"/>
<keyword evidence="3" id="KW-0378">Hydrolase</keyword>
<reference evidence="4" key="2">
    <citation type="submission" date="2016-02" db="EMBL/GenBank/DDBJ databases">
        <title>Draft genome sequence of five rapidly growing Mycobacterium species.</title>
        <authorList>
            <person name="Katahira K."/>
            <person name="Gotou Y."/>
            <person name="Iida K."/>
            <person name="Ogura Y."/>
            <person name="Hayashi T."/>
        </authorList>
    </citation>
    <scope>NUCLEOTIDE SEQUENCE [LARGE SCALE GENOMIC DNA]</scope>
    <source>
        <strain evidence="4">JCM6362</strain>
    </source>
</reference>
<feature type="coiled-coil region" evidence="1">
    <location>
        <begin position="528"/>
        <end position="613"/>
    </location>
</feature>
<dbReference type="InterPro" id="IPR027417">
    <property type="entry name" value="P-loop_NTPase"/>
</dbReference>
<dbReference type="OrthoDB" id="3177877at2"/>
<dbReference type="RefSeq" id="WP_003927139.1">
    <property type="nucleotide sequence ID" value="NZ_BCTB01000008.1"/>
</dbReference>
<dbReference type="EMBL" id="BCTB01000008">
    <property type="protein sequence ID" value="GAT14413.1"/>
    <property type="molecule type" value="Genomic_DNA"/>
</dbReference>
<name>A0A100XDG1_MYCTH</name>
<evidence type="ECO:0000313" key="3">
    <source>
        <dbReference type="EMBL" id="GAT14413.1"/>
    </source>
</evidence>
<feature type="coiled-coil region" evidence="1">
    <location>
        <begin position="202"/>
        <end position="277"/>
    </location>
</feature>
<dbReference type="PANTHER" id="PTHR41259">
    <property type="entry name" value="DOUBLE-STRAND BREAK REPAIR RAD50 ATPASE, PUTATIVE-RELATED"/>
    <property type="match status" value="1"/>
</dbReference>
<feature type="domain" description="YhaN AAA" evidence="2">
    <location>
        <begin position="1"/>
        <end position="211"/>
    </location>
</feature>
<dbReference type="Pfam" id="PF13514">
    <property type="entry name" value="AAA_27"/>
    <property type="match status" value="1"/>
</dbReference>
<feature type="coiled-coil region" evidence="1">
    <location>
        <begin position="312"/>
        <end position="357"/>
    </location>
</feature>
<dbReference type="Proteomes" id="UP000069654">
    <property type="component" value="Unassembled WGS sequence"/>
</dbReference>
<reference evidence="3 4" key="1">
    <citation type="journal article" date="2016" name="Genome Announc.">
        <title>Draft Genome Sequences of Five Rapidly Growing Mycobacterium Species, M. thermoresistibile, M. fortuitum subsp. acetamidolyticum, M. canariasense, M. brisbanense, and M. novocastrense.</title>
        <authorList>
            <person name="Katahira K."/>
            <person name="Ogura Y."/>
            <person name="Gotoh Y."/>
            <person name="Hayashi T."/>
        </authorList>
    </citation>
    <scope>NUCLEOTIDE SEQUENCE [LARGE SCALE GENOMIC DNA]</scope>
    <source>
        <strain evidence="3 4">JCM6362</strain>
    </source>
</reference>
<dbReference type="InterPro" id="IPR038734">
    <property type="entry name" value="YhaN_AAA"/>
</dbReference>
<dbReference type="GO" id="GO:0016787">
    <property type="term" value="F:hydrolase activity"/>
    <property type="evidence" value="ECO:0007669"/>
    <property type="project" value="UniProtKB-KW"/>
</dbReference>
<dbReference type="SUPFAM" id="SSF52540">
    <property type="entry name" value="P-loop containing nucleoside triphosphate hydrolases"/>
    <property type="match status" value="1"/>
</dbReference>
<keyword evidence="1" id="KW-0175">Coiled coil</keyword>
<dbReference type="AlphaFoldDB" id="A0A100XDG1"/>
<dbReference type="OMA" id="RFHKKCE"/>
<evidence type="ECO:0000313" key="4">
    <source>
        <dbReference type="Proteomes" id="UP000069654"/>
    </source>
</evidence>
<evidence type="ECO:0000256" key="1">
    <source>
        <dbReference type="SAM" id="Coils"/>
    </source>
</evidence>
<dbReference type="Gene3D" id="3.40.50.300">
    <property type="entry name" value="P-loop containing nucleotide triphosphate hydrolases"/>
    <property type="match status" value="2"/>
</dbReference>
<comment type="caution">
    <text evidence="3">The sequence shown here is derived from an EMBL/GenBank/DDBJ whole genome shotgun (WGS) entry which is preliminary data.</text>
</comment>
<gene>
    <name evidence="3" type="ORF">RMCT_1383</name>
</gene>
<accession>A0A100XDG1</accession>
<proteinExistence type="predicted"/>
<organism evidence="3 4">
    <name type="scientific">Mycolicibacterium thermoresistibile</name>
    <name type="common">Mycobacterium thermoresistibile</name>
    <dbReference type="NCBI Taxonomy" id="1797"/>
    <lineage>
        <taxon>Bacteria</taxon>
        <taxon>Bacillati</taxon>
        <taxon>Actinomycetota</taxon>
        <taxon>Actinomycetes</taxon>
        <taxon>Mycobacteriales</taxon>
        <taxon>Mycobacteriaceae</taxon>
        <taxon>Mycolicibacterium</taxon>
    </lineage>
</organism>
<sequence length="871" mass="93903">MRLHRLALTNYRGIARREVEFPDRGVVVVSGANEIGKSSMIEALDLLFHAKDRSTKKEVKQVKPTHADVGAEITAEISTGPYRFVYHKRFHKKCATQLTILAPRREELSGDEAHERALAMLSETVDMELWRTQRVLQAGSTAPVDLSGCDALSRALDAVAGEAVQTSGTEPLLIDRIDAEYRKYFTATGRPTGEWLAATKRLQAADEQVARCAARVAEVEDAVRRHATLTESLAELEDGRRTADAQLAAAREAAEAVERLTRQLAEAQLAAEAAEATHTASVAALNERRRLRAEIEERTAAVAALQPEVDAALEAEATAREVQQEADTAAERAREAADAARERVDTARQAVQRLADRAERDTLADRLRRIDAAATELARVDGELATLTVTEAALRQIEAAELAVERAAGQAELASAHIELTAAVDLELRVGDEQLTIPAGGSWTAGATAPTEIELPGLLTARIVPGAPAAQMQETLDVARAALADALQHAGVADVASARSQVERRRELSTARETFAATVVALTGEDTLERLRARLAELDAAASDDTGELGVDDAQAELTAAERAYQQAHTDCETHRKAAVLAARRLAEKSQTAAALREKLTAARTELDTAAARLAAQRADVDDETLVVRAAAHGEEAERAAVRVAQLNAELSAAQPDQVAAALDTAARHAETVHAEHRRTADALRELNAQLEVYGSEGRKGELDAAKAEREQAEAEFLRIGRLARAVKLLRETMLRHRDASRRRYVDPFRAEVERLGRIVFGDSFEVEIDSDLCIRSRTLAGRTVDYESLSGGAKEQLGIVARLAGAALVARDDTVPVVIDDALGFTDAERLVKMGAVFDAVGGDGQVIVLTCSPDRYAGISDAHRIELTA</sequence>
<protein>
    <submittedName>
        <fullName evidence="3">Hydrolase</fullName>
    </submittedName>
</protein>